<evidence type="ECO:0000313" key="2">
    <source>
        <dbReference type="EMBL" id="GAA1994669.1"/>
    </source>
</evidence>
<dbReference type="RefSeq" id="WP_344064793.1">
    <property type="nucleotide sequence ID" value="NZ_BAAAOH010000001.1"/>
</dbReference>
<dbReference type="InterPro" id="IPR032710">
    <property type="entry name" value="NTF2-like_dom_sf"/>
</dbReference>
<gene>
    <name evidence="2" type="ORF">GCM10009777_33080</name>
</gene>
<dbReference type="Gene3D" id="3.10.450.50">
    <property type="match status" value="1"/>
</dbReference>
<dbReference type="EMBL" id="BAAAOH010000001">
    <property type="protein sequence ID" value="GAA1994669.1"/>
    <property type="molecule type" value="Genomic_DNA"/>
</dbReference>
<dbReference type="SUPFAM" id="SSF54427">
    <property type="entry name" value="NTF2-like"/>
    <property type="match status" value="1"/>
</dbReference>
<evidence type="ECO:0000259" key="1">
    <source>
        <dbReference type="Pfam" id="PF12680"/>
    </source>
</evidence>
<evidence type="ECO:0000313" key="3">
    <source>
        <dbReference type="Proteomes" id="UP001500326"/>
    </source>
</evidence>
<reference evidence="2 3" key="1">
    <citation type="journal article" date="2019" name="Int. J. Syst. Evol. Microbiol.">
        <title>The Global Catalogue of Microorganisms (GCM) 10K type strain sequencing project: providing services to taxonomists for standard genome sequencing and annotation.</title>
        <authorList>
            <consortium name="The Broad Institute Genomics Platform"/>
            <consortium name="The Broad Institute Genome Sequencing Center for Infectious Disease"/>
            <person name="Wu L."/>
            <person name="Ma J."/>
        </authorList>
    </citation>
    <scope>NUCLEOTIDE SEQUENCE [LARGE SCALE GENOMIC DNA]</scope>
    <source>
        <strain evidence="2 3">JCM 14902</strain>
    </source>
</reference>
<sequence>MTGLLERLQDAMNSHDAQRMASLFADDYESFQPAHPSRGFGGSAQVLSNWTSVFEGIPDFTAQLLSSAVDGDTEWAEWDWAGHHTDGAPFAVRGVVIMVVRDGLVERMRLYLEPVEVGGGDIDAAVQEMYRPPAADSA</sequence>
<accession>A0ABN2SYB1</accession>
<dbReference type="Pfam" id="PF12680">
    <property type="entry name" value="SnoaL_2"/>
    <property type="match status" value="1"/>
</dbReference>
<proteinExistence type="predicted"/>
<comment type="caution">
    <text evidence="2">The sequence shown here is derived from an EMBL/GenBank/DDBJ whole genome shotgun (WGS) entry which is preliminary data.</text>
</comment>
<feature type="domain" description="SnoaL-like" evidence="1">
    <location>
        <begin position="6"/>
        <end position="107"/>
    </location>
</feature>
<organism evidence="2 3">
    <name type="scientific">Microbacterium pumilum</name>
    <dbReference type="NCBI Taxonomy" id="344165"/>
    <lineage>
        <taxon>Bacteria</taxon>
        <taxon>Bacillati</taxon>
        <taxon>Actinomycetota</taxon>
        <taxon>Actinomycetes</taxon>
        <taxon>Micrococcales</taxon>
        <taxon>Microbacteriaceae</taxon>
        <taxon>Microbacterium</taxon>
    </lineage>
</organism>
<name>A0ABN2SYB1_9MICO</name>
<protein>
    <recommendedName>
        <fullName evidence="1">SnoaL-like domain-containing protein</fullName>
    </recommendedName>
</protein>
<keyword evidence="3" id="KW-1185">Reference proteome</keyword>
<dbReference type="Proteomes" id="UP001500326">
    <property type="component" value="Unassembled WGS sequence"/>
</dbReference>
<dbReference type="InterPro" id="IPR037401">
    <property type="entry name" value="SnoaL-like"/>
</dbReference>